<dbReference type="Proteomes" id="UP000499080">
    <property type="component" value="Unassembled WGS sequence"/>
</dbReference>
<reference evidence="1 2" key="1">
    <citation type="journal article" date="2019" name="Sci. Rep.">
        <title>Orb-weaving spider Araneus ventricosus genome elucidates the spidroin gene catalogue.</title>
        <authorList>
            <person name="Kono N."/>
            <person name="Nakamura H."/>
            <person name="Ohtoshi R."/>
            <person name="Moran D.A.P."/>
            <person name="Shinohara A."/>
            <person name="Yoshida Y."/>
            <person name="Fujiwara M."/>
            <person name="Mori M."/>
            <person name="Tomita M."/>
            <person name="Arakawa K."/>
        </authorList>
    </citation>
    <scope>NUCLEOTIDE SEQUENCE [LARGE SCALE GENOMIC DNA]</scope>
</reference>
<proteinExistence type="predicted"/>
<sequence length="176" mass="20020">MSFRLCSPLQQSFIFNCMKLMDYKKKQWTVINVWLKEEYTHACKVLNAYGHQEQCAQMDAENLKKGEICVEDNHLRWLKAHVGYLGNECAVELAKEAITKGDPFLLPKPLSDLKAEIKSAALSIWQDNWDNGETGRSTHDIVPRVSNKPVGWNREEIMFVTGHGPLIPSSLQSSNT</sequence>
<keyword evidence="2" id="KW-1185">Reference proteome</keyword>
<protein>
    <recommendedName>
        <fullName evidence="3">RNase H type-1 domain-containing protein</fullName>
    </recommendedName>
</protein>
<dbReference type="OrthoDB" id="6437556at2759"/>
<gene>
    <name evidence="1" type="ORF">AVEN_246419_1</name>
</gene>
<name>A0A4Y2MR31_ARAVE</name>
<organism evidence="1 2">
    <name type="scientific">Araneus ventricosus</name>
    <name type="common">Orbweaver spider</name>
    <name type="synonym">Epeira ventricosa</name>
    <dbReference type="NCBI Taxonomy" id="182803"/>
    <lineage>
        <taxon>Eukaryota</taxon>
        <taxon>Metazoa</taxon>
        <taxon>Ecdysozoa</taxon>
        <taxon>Arthropoda</taxon>
        <taxon>Chelicerata</taxon>
        <taxon>Arachnida</taxon>
        <taxon>Araneae</taxon>
        <taxon>Araneomorphae</taxon>
        <taxon>Entelegynae</taxon>
        <taxon>Araneoidea</taxon>
        <taxon>Araneidae</taxon>
        <taxon>Araneus</taxon>
    </lineage>
</organism>
<dbReference type="AlphaFoldDB" id="A0A4Y2MR31"/>
<dbReference type="EMBL" id="BGPR01007742">
    <property type="protein sequence ID" value="GBN29163.1"/>
    <property type="molecule type" value="Genomic_DNA"/>
</dbReference>
<accession>A0A4Y2MR31</accession>
<evidence type="ECO:0000313" key="2">
    <source>
        <dbReference type="Proteomes" id="UP000499080"/>
    </source>
</evidence>
<evidence type="ECO:0000313" key="1">
    <source>
        <dbReference type="EMBL" id="GBN29163.1"/>
    </source>
</evidence>
<comment type="caution">
    <text evidence="1">The sequence shown here is derived from an EMBL/GenBank/DDBJ whole genome shotgun (WGS) entry which is preliminary data.</text>
</comment>
<evidence type="ECO:0008006" key="3">
    <source>
        <dbReference type="Google" id="ProtNLM"/>
    </source>
</evidence>